<feature type="non-terminal residue" evidence="2">
    <location>
        <position position="1"/>
    </location>
</feature>
<keyword evidence="3" id="KW-1185">Reference proteome</keyword>
<evidence type="ECO:0000313" key="2">
    <source>
        <dbReference type="EMBL" id="KAJ2928049.1"/>
    </source>
</evidence>
<organism evidence="2 3">
    <name type="scientific">Candolleomyces eurysporus</name>
    <dbReference type="NCBI Taxonomy" id="2828524"/>
    <lineage>
        <taxon>Eukaryota</taxon>
        <taxon>Fungi</taxon>
        <taxon>Dikarya</taxon>
        <taxon>Basidiomycota</taxon>
        <taxon>Agaricomycotina</taxon>
        <taxon>Agaricomycetes</taxon>
        <taxon>Agaricomycetidae</taxon>
        <taxon>Agaricales</taxon>
        <taxon>Agaricineae</taxon>
        <taxon>Psathyrellaceae</taxon>
        <taxon>Candolleomyces</taxon>
    </lineage>
</organism>
<keyword evidence="1" id="KW-0175">Coiled coil</keyword>
<sequence>MDIEDDPVNVIFQAKMTVWPKTVKEIENFIKRAESLLDDLKIDLDAAKTSSGDDSAITALRGRHDTVLENLEASKEDPFCNFSELVSALSRAFCRIQHSEDYKEGPCCP</sequence>
<accession>A0A9W8J834</accession>
<evidence type="ECO:0000313" key="3">
    <source>
        <dbReference type="Proteomes" id="UP001140091"/>
    </source>
</evidence>
<name>A0A9W8J834_9AGAR</name>
<feature type="coiled-coil region" evidence="1">
    <location>
        <begin position="23"/>
        <end position="50"/>
    </location>
</feature>
<comment type="caution">
    <text evidence="2">The sequence shown here is derived from an EMBL/GenBank/DDBJ whole genome shotgun (WGS) entry which is preliminary data.</text>
</comment>
<protein>
    <submittedName>
        <fullName evidence="2">Uncharacterized protein</fullName>
    </submittedName>
</protein>
<dbReference type="EMBL" id="JANBPK010000944">
    <property type="protein sequence ID" value="KAJ2928049.1"/>
    <property type="molecule type" value="Genomic_DNA"/>
</dbReference>
<reference evidence="2" key="1">
    <citation type="submission" date="2022-06" db="EMBL/GenBank/DDBJ databases">
        <title>Genome Sequence of Candolleomyces eurysporus.</title>
        <authorList>
            <person name="Buettner E."/>
        </authorList>
    </citation>
    <scope>NUCLEOTIDE SEQUENCE</scope>
    <source>
        <strain evidence="2">VTCC 930004</strain>
    </source>
</reference>
<gene>
    <name evidence="2" type="ORF">H1R20_g9038</name>
</gene>
<dbReference type="Proteomes" id="UP001140091">
    <property type="component" value="Unassembled WGS sequence"/>
</dbReference>
<proteinExistence type="predicted"/>
<dbReference type="AlphaFoldDB" id="A0A9W8J834"/>
<evidence type="ECO:0000256" key="1">
    <source>
        <dbReference type="SAM" id="Coils"/>
    </source>
</evidence>